<gene>
    <name evidence="2" type="ORF">G3I32_25645</name>
</gene>
<evidence type="ECO:0000256" key="1">
    <source>
        <dbReference type="SAM" id="MobiDB-lite"/>
    </source>
</evidence>
<feature type="compositionally biased region" description="Low complexity" evidence="1">
    <location>
        <begin position="34"/>
        <end position="45"/>
    </location>
</feature>
<feature type="compositionally biased region" description="Gly residues" evidence="1">
    <location>
        <begin position="22"/>
        <end position="33"/>
    </location>
</feature>
<comment type="caution">
    <text evidence="2">The sequence shown here is derived from an EMBL/GenBank/DDBJ whole genome shotgun (WGS) entry which is preliminary data.</text>
</comment>
<dbReference type="AlphaFoldDB" id="A0A7K3PQE1"/>
<dbReference type="Proteomes" id="UP000470446">
    <property type="component" value="Unassembled WGS sequence"/>
</dbReference>
<feature type="non-terminal residue" evidence="2">
    <location>
        <position position="45"/>
    </location>
</feature>
<evidence type="ECO:0000313" key="2">
    <source>
        <dbReference type="EMBL" id="NEB12178.1"/>
    </source>
</evidence>
<organism evidence="2 3">
    <name type="scientific">Streptomyces coelicoflavus</name>
    <dbReference type="NCBI Taxonomy" id="285562"/>
    <lineage>
        <taxon>Bacteria</taxon>
        <taxon>Bacillati</taxon>
        <taxon>Actinomycetota</taxon>
        <taxon>Actinomycetes</taxon>
        <taxon>Kitasatosporales</taxon>
        <taxon>Streptomycetaceae</taxon>
        <taxon>Streptomyces</taxon>
    </lineage>
</organism>
<sequence>MTTAAQTATIETKSEQKNGATGTAGGTGRGTQGGATTVSGGSAGA</sequence>
<feature type="region of interest" description="Disordered" evidence="1">
    <location>
        <begin position="1"/>
        <end position="45"/>
    </location>
</feature>
<name>A0A7K3PQE1_9ACTN</name>
<accession>A0A7K3PQE1</accession>
<evidence type="ECO:0000313" key="3">
    <source>
        <dbReference type="Proteomes" id="UP000470446"/>
    </source>
</evidence>
<feature type="compositionally biased region" description="Polar residues" evidence="1">
    <location>
        <begin position="1"/>
        <end position="11"/>
    </location>
</feature>
<protein>
    <submittedName>
        <fullName evidence="2">Asp23/Gls24 family envelope stress response protein</fullName>
    </submittedName>
</protein>
<reference evidence="2 3" key="1">
    <citation type="submission" date="2020-01" db="EMBL/GenBank/DDBJ databases">
        <title>Insect and environment-associated Actinomycetes.</title>
        <authorList>
            <person name="Currrie C."/>
            <person name="Chevrette M."/>
            <person name="Carlson C."/>
            <person name="Stubbendieck R."/>
            <person name="Wendt-Pienkowski E."/>
        </authorList>
    </citation>
    <scope>NUCLEOTIDE SEQUENCE [LARGE SCALE GENOMIC DNA]</scope>
    <source>
        <strain evidence="2 3">SID14163</strain>
    </source>
</reference>
<dbReference type="EMBL" id="JAAGMA010000685">
    <property type="protein sequence ID" value="NEB12178.1"/>
    <property type="molecule type" value="Genomic_DNA"/>
</dbReference>
<proteinExistence type="predicted"/>